<dbReference type="PANTHER" id="PTHR43479">
    <property type="entry name" value="ACREF/ENVCD OPERON REPRESSOR-RELATED"/>
    <property type="match status" value="1"/>
</dbReference>
<dbReference type="InterPro" id="IPR001647">
    <property type="entry name" value="HTH_TetR"/>
</dbReference>
<gene>
    <name evidence="4" type="ORF">FD35_GL002375</name>
</gene>
<dbReference type="SUPFAM" id="SSF46689">
    <property type="entry name" value="Homeodomain-like"/>
    <property type="match status" value="1"/>
</dbReference>
<dbReference type="RefSeq" id="WP_081495822.1">
    <property type="nucleotide sequence ID" value="NZ_AZFF01000006.1"/>
</dbReference>
<dbReference type="InterPro" id="IPR050624">
    <property type="entry name" value="HTH-type_Tx_Regulator"/>
</dbReference>
<evidence type="ECO:0000256" key="2">
    <source>
        <dbReference type="PROSITE-ProRule" id="PRU00335"/>
    </source>
</evidence>
<dbReference type="PATRIC" id="fig|1114972.6.peg.2438"/>
<proteinExistence type="predicted"/>
<dbReference type="STRING" id="1114972.FD35_GL002375"/>
<comment type="caution">
    <text evidence="4">The sequence shown here is derived from an EMBL/GenBank/DDBJ whole genome shotgun (WGS) entry which is preliminary data.</text>
</comment>
<feature type="domain" description="HTH tetR-type" evidence="3">
    <location>
        <begin position="16"/>
        <end position="76"/>
    </location>
</feature>
<dbReference type="PANTHER" id="PTHR43479:SF7">
    <property type="entry name" value="TETR-FAMILY TRANSCRIPTIONAL REGULATOR"/>
    <property type="match status" value="1"/>
</dbReference>
<dbReference type="eggNOG" id="COG1309">
    <property type="taxonomic scope" value="Bacteria"/>
</dbReference>
<dbReference type="Pfam" id="PF00440">
    <property type="entry name" value="TetR_N"/>
    <property type="match status" value="1"/>
</dbReference>
<feature type="DNA-binding region" description="H-T-H motif" evidence="2">
    <location>
        <begin position="39"/>
        <end position="58"/>
    </location>
</feature>
<evidence type="ECO:0000256" key="1">
    <source>
        <dbReference type="ARBA" id="ARBA00023125"/>
    </source>
</evidence>
<dbReference type="InterPro" id="IPR039532">
    <property type="entry name" value="TetR_C_Firmicutes"/>
</dbReference>
<accession>A0A0R1RR67</accession>
<evidence type="ECO:0000259" key="3">
    <source>
        <dbReference type="PROSITE" id="PS50977"/>
    </source>
</evidence>
<organism evidence="4 5">
    <name type="scientific">Furfurilactobacillus rossiae DSM 15814</name>
    <dbReference type="NCBI Taxonomy" id="1114972"/>
    <lineage>
        <taxon>Bacteria</taxon>
        <taxon>Bacillati</taxon>
        <taxon>Bacillota</taxon>
        <taxon>Bacilli</taxon>
        <taxon>Lactobacillales</taxon>
        <taxon>Lactobacillaceae</taxon>
        <taxon>Furfurilactobacillus</taxon>
    </lineage>
</organism>
<dbReference type="PROSITE" id="PS50977">
    <property type="entry name" value="HTH_TETR_2"/>
    <property type="match status" value="1"/>
</dbReference>
<protein>
    <submittedName>
        <fullName evidence="4">TetR family transcriptional regulator</fullName>
    </submittedName>
</protein>
<reference evidence="4 5" key="1">
    <citation type="journal article" date="2015" name="Genome Announc.">
        <title>Expanding the biotechnology potential of lactobacilli through comparative genomics of 213 strains and associated genera.</title>
        <authorList>
            <person name="Sun Z."/>
            <person name="Harris H.M."/>
            <person name="McCann A."/>
            <person name="Guo C."/>
            <person name="Argimon S."/>
            <person name="Zhang W."/>
            <person name="Yang X."/>
            <person name="Jeffery I.B."/>
            <person name="Cooney J.C."/>
            <person name="Kagawa T.F."/>
            <person name="Liu W."/>
            <person name="Song Y."/>
            <person name="Salvetti E."/>
            <person name="Wrobel A."/>
            <person name="Rasinkangas P."/>
            <person name="Parkhill J."/>
            <person name="Rea M.C."/>
            <person name="O'Sullivan O."/>
            <person name="Ritari J."/>
            <person name="Douillard F.P."/>
            <person name="Paul Ross R."/>
            <person name="Yang R."/>
            <person name="Briner A.E."/>
            <person name="Felis G.E."/>
            <person name="de Vos W.M."/>
            <person name="Barrangou R."/>
            <person name="Klaenhammer T.R."/>
            <person name="Caufield P.W."/>
            <person name="Cui Y."/>
            <person name="Zhang H."/>
            <person name="O'Toole P.W."/>
        </authorList>
    </citation>
    <scope>NUCLEOTIDE SEQUENCE [LARGE SCALE GENOMIC DNA]</scope>
    <source>
        <strain evidence="4 5">DSM 15814</strain>
    </source>
</reference>
<evidence type="ECO:0000313" key="5">
    <source>
        <dbReference type="Proteomes" id="UP000051999"/>
    </source>
</evidence>
<dbReference type="InterPro" id="IPR009057">
    <property type="entry name" value="Homeodomain-like_sf"/>
</dbReference>
<dbReference type="Gene3D" id="1.10.357.10">
    <property type="entry name" value="Tetracycline Repressor, domain 2"/>
    <property type="match status" value="1"/>
</dbReference>
<dbReference type="EMBL" id="AZFF01000006">
    <property type="protein sequence ID" value="KRL55843.1"/>
    <property type="molecule type" value="Genomic_DNA"/>
</dbReference>
<keyword evidence="5" id="KW-1185">Reference proteome</keyword>
<sequence length="208" mass="23753">MHQKEGVGMTESTKETNTESALRKAFIKLMAAKSFRKMTVRDIATTAHVSRGTFYLHYVDKYAMLDAYEDQLVTGIAQIFDTYSKTSWEVGSRVEDNVFYHMFVYLNRHKQMVQTLYRIPESDVMRKMTAFITAEVARETVASVSSPDGKDIPLDYAQAILVQNVSGIITQWFQKAQPESPREIFAIFMNSRTLSPVDLTLLVQSNNQ</sequence>
<dbReference type="OrthoDB" id="9810250at2"/>
<name>A0A0R1RR67_9LACO</name>
<keyword evidence="1 2" id="KW-0238">DNA-binding</keyword>
<dbReference type="Pfam" id="PF14278">
    <property type="entry name" value="TetR_C_8"/>
    <property type="match status" value="1"/>
</dbReference>
<dbReference type="Proteomes" id="UP000051999">
    <property type="component" value="Unassembled WGS sequence"/>
</dbReference>
<dbReference type="AlphaFoldDB" id="A0A0R1RR67"/>
<dbReference type="GO" id="GO:0003677">
    <property type="term" value="F:DNA binding"/>
    <property type="evidence" value="ECO:0007669"/>
    <property type="project" value="UniProtKB-UniRule"/>
</dbReference>
<evidence type="ECO:0000313" key="4">
    <source>
        <dbReference type="EMBL" id="KRL55843.1"/>
    </source>
</evidence>